<keyword evidence="3" id="KW-0720">Serine protease</keyword>
<dbReference type="InterPro" id="IPR050430">
    <property type="entry name" value="Peptidase_S1"/>
</dbReference>
<organism evidence="7 8">
    <name type="scientific">Glossina pallidipes</name>
    <name type="common">Tsetse fly</name>
    <dbReference type="NCBI Taxonomy" id="7398"/>
    <lineage>
        <taxon>Eukaryota</taxon>
        <taxon>Metazoa</taxon>
        <taxon>Ecdysozoa</taxon>
        <taxon>Arthropoda</taxon>
        <taxon>Hexapoda</taxon>
        <taxon>Insecta</taxon>
        <taxon>Pterygota</taxon>
        <taxon>Neoptera</taxon>
        <taxon>Endopterygota</taxon>
        <taxon>Diptera</taxon>
        <taxon>Brachycera</taxon>
        <taxon>Muscomorpha</taxon>
        <taxon>Hippoboscoidea</taxon>
        <taxon>Glossinidae</taxon>
        <taxon>Glossina</taxon>
    </lineage>
</organism>
<feature type="domain" description="Peptidase S1" evidence="6">
    <location>
        <begin position="328"/>
        <end position="503"/>
    </location>
</feature>
<keyword evidence="8" id="KW-1185">Reference proteome</keyword>
<dbReference type="SUPFAM" id="SSF50494">
    <property type="entry name" value="Trypsin-like serine proteases"/>
    <property type="match status" value="1"/>
</dbReference>
<dbReference type="Gene3D" id="2.40.10.10">
    <property type="entry name" value="Trypsin-like serine proteases"/>
    <property type="match status" value="1"/>
</dbReference>
<evidence type="ECO:0000256" key="2">
    <source>
        <dbReference type="ARBA" id="ARBA00022801"/>
    </source>
</evidence>
<evidence type="ECO:0000256" key="5">
    <source>
        <dbReference type="SAM" id="SignalP"/>
    </source>
</evidence>
<reference evidence="8" key="1">
    <citation type="submission" date="2014-03" db="EMBL/GenBank/DDBJ databases">
        <authorList>
            <person name="Aksoy S."/>
            <person name="Warren W."/>
            <person name="Wilson R.K."/>
        </authorList>
    </citation>
    <scope>NUCLEOTIDE SEQUENCE [LARGE SCALE GENOMIC DNA]</scope>
    <source>
        <strain evidence="8">IAEA</strain>
    </source>
</reference>
<dbReference type="VEuPathDB" id="VectorBase:GPAI005410"/>
<reference evidence="7" key="2">
    <citation type="submission" date="2020-05" db="UniProtKB">
        <authorList>
            <consortium name="EnsemblMetazoa"/>
        </authorList>
    </citation>
    <scope>IDENTIFICATION</scope>
    <source>
        <strain evidence="7">IAEA</strain>
    </source>
</reference>
<keyword evidence="4" id="KW-1015">Disulfide bond</keyword>
<dbReference type="GO" id="GO:0004252">
    <property type="term" value="F:serine-type endopeptidase activity"/>
    <property type="evidence" value="ECO:0007669"/>
    <property type="project" value="InterPro"/>
</dbReference>
<evidence type="ECO:0000313" key="8">
    <source>
        <dbReference type="Proteomes" id="UP000092445"/>
    </source>
</evidence>
<proteinExistence type="predicted"/>
<dbReference type="PANTHER" id="PTHR24276">
    <property type="entry name" value="POLYSERASE-RELATED"/>
    <property type="match status" value="1"/>
</dbReference>
<dbReference type="EnsemblMetazoa" id="GPAI005410-RA">
    <property type="protein sequence ID" value="GPAI005410-PA"/>
    <property type="gene ID" value="GPAI005410"/>
</dbReference>
<feature type="chain" id="PRO_5008402605" description="Peptidase S1 domain-containing protein" evidence="5">
    <location>
        <begin position="25"/>
        <end position="593"/>
    </location>
</feature>
<feature type="signal peptide" evidence="5">
    <location>
        <begin position="1"/>
        <end position="24"/>
    </location>
</feature>
<accession>A0A1A9Z6L0</accession>
<keyword evidence="2" id="KW-0378">Hydrolase</keyword>
<keyword evidence="1" id="KW-0645">Protease</keyword>
<protein>
    <recommendedName>
        <fullName evidence="6">Peptidase S1 domain-containing protein</fullName>
    </recommendedName>
</protein>
<dbReference type="InterPro" id="IPR001254">
    <property type="entry name" value="Trypsin_dom"/>
</dbReference>
<dbReference type="SMART" id="SM00020">
    <property type="entry name" value="Tryp_SPc"/>
    <property type="match status" value="1"/>
</dbReference>
<evidence type="ECO:0000256" key="3">
    <source>
        <dbReference type="ARBA" id="ARBA00022825"/>
    </source>
</evidence>
<dbReference type="Pfam" id="PF00089">
    <property type="entry name" value="Trypsin"/>
    <property type="match status" value="1"/>
</dbReference>
<dbReference type="InterPro" id="IPR043504">
    <property type="entry name" value="Peptidase_S1_PA_chymotrypsin"/>
</dbReference>
<keyword evidence="5" id="KW-0732">Signal</keyword>
<dbReference type="AlphaFoldDB" id="A0A1A9Z6L0"/>
<evidence type="ECO:0000313" key="7">
    <source>
        <dbReference type="EnsemblMetazoa" id="GPAI005410-PA"/>
    </source>
</evidence>
<dbReference type="Proteomes" id="UP000092445">
    <property type="component" value="Unassembled WGS sequence"/>
</dbReference>
<name>A0A1A9Z6L0_GLOPL</name>
<sequence>MFKYFTFFPVIIIVFANLMSRVAKSNLGVELDHHSQTVSQLRRGNGSHLFPTTKLCFIVSLIWYDASEKNGIHHQLGGILTDRIIITSWAPDFSHGKESRGYCVLGFDLKNLGKSQVIPWRTALEKPINFNMESGGYNFTKLPVVSQSLDQKYTPVCKNITEWRKQPKLDAYLFFLANDALIYTRIASLDFSYAHFNRGPVEGVYPFLNFLLVLHNCTDSSTYEKCTRDLCIYKRTAEGSPIIYNDEFHGIYFEQNVDHSCAKGKSMDVVYGSRVNFYAKWINDVKGLLEKDMKKERYSRLTPFVMFYGDEGKNEVLGVMTFLGENFAITDHLDESNPKKLLKVLPGVTKFNGNRIDWSTGIQIKSTSNYSTKTQVTIVELESPVISKRQYKINLPTTLFPVDGSRCEVMTFEKNNKTKILHEMPVLLWDYRQCKKYVKQLSTKQFCIRLDGDAQNRNHCVITSGSPVICNGQVTGIVNRAENRCQTEKPRICTNVFELLDWVLDKVHDEPLSKRIATNIEDIKERMKMKKKKKKNIKKKDDGNGQCHSAVFITRPVGLTNQACQETNHLQASLADNATFFSVRSVKCRSTPF</sequence>
<evidence type="ECO:0000259" key="6">
    <source>
        <dbReference type="SMART" id="SM00020"/>
    </source>
</evidence>
<dbReference type="PANTHER" id="PTHR24276:SF98">
    <property type="entry name" value="FI18310P1-RELATED"/>
    <property type="match status" value="1"/>
</dbReference>
<evidence type="ECO:0000256" key="1">
    <source>
        <dbReference type="ARBA" id="ARBA00022670"/>
    </source>
</evidence>
<evidence type="ECO:0000256" key="4">
    <source>
        <dbReference type="ARBA" id="ARBA00023157"/>
    </source>
</evidence>
<dbReference type="GO" id="GO:0006508">
    <property type="term" value="P:proteolysis"/>
    <property type="evidence" value="ECO:0007669"/>
    <property type="project" value="UniProtKB-KW"/>
</dbReference>
<dbReference type="STRING" id="7398.A0A1A9Z6L0"/>
<dbReference type="InterPro" id="IPR009003">
    <property type="entry name" value="Peptidase_S1_PA"/>
</dbReference>